<evidence type="ECO:0000313" key="4">
    <source>
        <dbReference type="RefSeq" id="XP_033464996.1"/>
    </source>
</evidence>
<feature type="domain" description="AB hydrolase-1" evidence="2">
    <location>
        <begin position="27"/>
        <end position="138"/>
    </location>
</feature>
<dbReference type="RefSeq" id="XP_033464996.1">
    <property type="nucleotide sequence ID" value="XM_033606726.1"/>
</dbReference>
<reference evidence="4" key="1">
    <citation type="submission" date="2020-01" db="EMBL/GenBank/DDBJ databases">
        <authorList>
            <consortium name="DOE Joint Genome Institute"/>
            <person name="Haridas S."/>
            <person name="Albert R."/>
            <person name="Binder M."/>
            <person name="Bloem J."/>
            <person name="Labutti K."/>
            <person name="Salamov A."/>
            <person name="Andreopoulos B."/>
            <person name="Baker S.E."/>
            <person name="Barry K."/>
            <person name="Bills G."/>
            <person name="Bluhm B.H."/>
            <person name="Cannon C."/>
            <person name="Castanera R."/>
            <person name="Culley D.E."/>
            <person name="Daum C."/>
            <person name="Ezra D."/>
            <person name="Gonzalez J.B."/>
            <person name="Henrissat B."/>
            <person name="Kuo A."/>
            <person name="Liang C."/>
            <person name="Lipzen A."/>
            <person name="Lutzoni F."/>
            <person name="Magnuson J."/>
            <person name="Mondo S."/>
            <person name="Nolan M."/>
            <person name="Ohm R."/>
            <person name="Pangilinan J."/>
            <person name="Park H.-J."/>
            <person name="Ramirez L."/>
            <person name="Alfaro M."/>
            <person name="Sun H."/>
            <person name="Tritt A."/>
            <person name="Yoshinaga Y."/>
            <person name="Zwiers L.-H."/>
            <person name="Turgeon B.G."/>
            <person name="Goodwin S.B."/>
            <person name="Spatafora J.W."/>
            <person name="Crous P.W."/>
            <person name="Grigoriev I.V."/>
        </authorList>
    </citation>
    <scope>NUCLEOTIDE SEQUENCE</scope>
    <source>
        <strain evidence="4">CBS 342.82</strain>
    </source>
</reference>
<accession>A0A6J3MJA5</accession>
<organism evidence="4">
    <name type="scientific">Dissoconium aciculare CBS 342.82</name>
    <dbReference type="NCBI Taxonomy" id="1314786"/>
    <lineage>
        <taxon>Eukaryota</taxon>
        <taxon>Fungi</taxon>
        <taxon>Dikarya</taxon>
        <taxon>Ascomycota</taxon>
        <taxon>Pezizomycotina</taxon>
        <taxon>Dothideomycetes</taxon>
        <taxon>Dothideomycetidae</taxon>
        <taxon>Mycosphaerellales</taxon>
        <taxon>Dissoconiaceae</taxon>
        <taxon>Dissoconium</taxon>
    </lineage>
</organism>
<dbReference type="InterPro" id="IPR008220">
    <property type="entry name" value="HAT_MetX-like"/>
</dbReference>
<name>A0A6J3MJA5_9PEZI</name>
<dbReference type="Pfam" id="PF00561">
    <property type="entry name" value="Abhydrolase_1"/>
    <property type="match status" value="1"/>
</dbReference>
<reference evidence="4" key="3">
    <citation type="submission" date="2025-08" db="UniProtKB">
        <authorList>
            <consortium name="RefSeq"/>
        </authorList>
    </citation>
    <scope>IDENTIFICATION</scope>
    <source>
        <strain evidence="4">CBS 342.82</strain>
    </source>
</reference>
<evidence type="ECO:0000313" key="3">
    <source>
        <dbReference type="Proteomes" id="UP000504637"/>
    </source>
</evidence>
<dbReference type="PANTHER" id="PTHR32268">
    <property type="entry name" value="HOMOSERINE O-ACETYLTRANSFERASE"/>
    <property type="match status" value="1"/>
</dbReference>
<dbReference type="PANTHER" id="PTHR32268:SF15">
    <property type="entry name" value="HOMOSERINE ACETYLTRANSFERASE FAMILY PROTEIN (AFU_ORTHOLOGUE AFUA_1G15350)"/>
    <property type="match status" value="1"/>
</dbReference>
<dbReference type="Gene3D" id="3.40.50.1820">
    <property type="entry name" value="alpha/beta hydrolase"/>
    <property type="match status" value="1"/>
</dbReference>
<evidence type="ECO:0000259" key="2">
    <source>
        <dbReference type="Pfam" id="PF00561"/>
    </source>
</evidence>
<dbReference type="AlphaFoldDB" id="A0A6J3MJA5"/>
<dbReference type="InterPro" id="IPR029058">
    <property type="entry name" value="AB_hydrolase_fold"/>
</dbReference>
<dbReference type="InterPro" id="IPR000073">
    <property type="entry name" value="AB_hydrolase_1"/>
</dbReference>
<evidence type="ECO:0000256" key="1">
    <source>
        <dbReference type="ARBA" id="ARBA00006886"/>
    </source>
</evidence>
<protein>
    <submittedName>
        <fullName evidence="4">Alpha/beta-hydrolase</fullName>
    </submittedName>
</protein>
<dbReference type="Proteomes" id="UP000504637">
    <property type="component" value="Unplaced"/>
</dbReference>
<sequence length="323" mass="35457">MATDELKSRPGCQIAYRSFNRGASKGTVLIPTCFSGRIDKTRNFTSGALKDYHVIVVAMLGNGESSSPSNDINFPSDYSLRYEDCINSQYALLTQHLGVRGLEAVIGFSMGGQQAYHWAVMHGSGSNPFVKTAVVICGSAKTSGLNYAFLEGPTAALLASRDYDQGRYKQNGVKPTEGLRAFGRVYAAWVPSAEWFRQELWRKSGAQSVHEWMNPPIGTSSYEDWDPEDLLTMARMWQAGDVGIVAGGVDYKQALAGITARVLVMPCETDQYFSAEDGKTEVEYLRHGVYRPISSVWGHMAGAGVDPADADWMDERISEFLEG</sequence>
<dbReference type="GO" id="GO:0016747">
    <property type="term" value="F:acyltransferase activity, transferring groups other than amino-acyl groups"/>
    <property type="evidence" value="ECO:0007669"/>
    <property type="project" value="InterPro"/>
</dbReference>
<comment type="similarity">
    <text evidence="1">Belongs to the AB hydrolase superfamily. MetX family.</text>
</comment>
<keyword evidence="3" id="KW-1185">Reference proteome</keyword>
<dbReference type="SUPFAM" id="SSF53474">
    <property type="entry name" value="alpha/beta-Hydrolases"/>
    <property type="match status" value="1"/>
</dbReference>
<dbReference type="GeneID" id="54364526"/>
<reference evidence="4" key="2">
    <citation type="submission" date="2020-04" db="EMBL/GenBank/DDBJ databases">
        <authorList>
            <consortium name="NCBI Genome Project"/>
        </authorList>
    </citation>
    <scope>NUCLEOTIDE SEQUENCE</scope>
    <source>
        <strain evidence="4">CBS 342.82</strain>
    </source>
</reference>
<dbReference type="OrthoDB" id="9972683at2759"/>
<proteinExistence type="inferred from homology"/>
<gene>
    <name evidence="4" type="ORF">K489DRAFT_392247</name>
</gene>